<dbReference type="Gene3D" id="3.30.160.60">
    <property type="entry name" value="Classic Zinc Finger"/>
    <property type="match status" value="4"/>
</dbReference>
<dbReference type="GO" id="GO:0045893">
    <property type="term" value="P:positive regulation of DNA-templated transcription"/>
    <property type="evidence" value="ECO:0007669"/>
    <property type="project" value="UniProtKB-ARBA"/>
</dbReference>
<comment type="subcellular location">
    <subcellularLocation>
        <location evidence="1">Nucleus</location>
    </subcellularLocation>
</comment>
<feature type="binding site" evidence="8">
    <location>
        <position position="37"/>
    </location>
    <ligand>
        <name>Zn(2+)</name>
        <dbReference type="ChEBI" id="CHEBI:29105"/>
    </ligand>
</feature>
<evidence type="ECO:0000256" key="3">
    <source>
        <dbReference type="ARBA" id="ARBA00022737"/>
    </source>
</evidence>
<dbReference type="Pfam" id="PF00096">
    <property type="entry name" value="zf-C2H2"/>
    <property type="match status" value="2"/>
</dbReference>
<dbReference type="PANTHER" id="PTHR24394">
    <property type="entry name" value="ZINC FINGER PROTEIN"/>
    <property type="match status" value="1"/>
</dbReference>
<feature type="binding site" evidence="8">
    <location>
        <position position="85"/>
    </location>
    <ligand>
        <name>Zn(2+)</name>
        <dbReference type="ChEBI" id="CHEBI:29105"/>
    </ligand>
</feature>
<dbReference type="InterPro" id="IPR013087">
    <property type="entry name" value="Znf_C2H2_type"/>
</dbReference>
<evidence type="ECO:0000256" key="5">
    <source>
        <dbReference type="ARBA" id="ARBA00022833"/>
    </source>
</evidence>
<keyword evidence="5 8" id="KW-0862">Zinc</keyword>
<gene>
    <name evidence="11" type="ORF">KGM_215017</name>
</gene>
<keyword evidence="3" id="KW-0677">Repeat</keyword>
<keyword evidence="2 8" id="KW-0479">Metal-binding</keyword>
<dbReference type="InterPro" id="IPR012934">
    <property type="entry name" value="Znf_AD"/>
</dbReference>
<dbReference type="Pfam" id="PF07776">
    <property type="entry name" value="zf-AD"/>
    <property type="match status" value="1"/>
</dbReference>
<dbReference type="SUPFAM" id="SSF57667">
    <property type="entry name" value="beta-beta-alpha zinc fingers"/>
    <property type="match status" value="3"/>
</dbReference>
<dbReference type="PANTHER" id="PTHR24394:SF29">
    <property type="entry name" value="MYONEURIN"/>
    <property type="match status" value="1"/>
</dbReference>
<dbReference type="FunFam" id="3.30.160.60:FF:001732">
    <property type="entry name" value="Zgc:162936"/>
    <property type="match status" value="1"/>
</dbReference>
<evidence type="ECO:0000256" key="4">
    <source>
        <dbReference type="ARBA" id="ARBA00022771"/>
    </source>
</evidence>
<dbReference type="EMBL" id="AGBW02009549">
    <property type="protein sequence ID" value="OWR50542.1"/>
    <property type="molecule type" value="Genomic_DNA"/>
</dbReference>
<evidence type="ECO:0000256" key="7">
    <source>
        <dbReference type="PROSITE-ProRule" id="PRU00042"/>
    </source>
</evidence>
<feature type="binding site" evidence="8">
    <location>
        <position position="40"/>
    </location>
    <ligand>
        <name>Zn(2+)</name>
        <dbReference type="ChEBI" id="CHEBI:29105"/>
    </ligand>
</feature>
<dbReference type="PROSITE" id="PS51915">
    <property type="entry name" value="ZAD"/>
    <property type="match status" value="1"/>
</dbReference>
<feature type="domain" description="C2H2-type" evidence="9">
    <location>
        <begin position="347"/>
        <end position="374"/>
    </location>
</feature>
<evidence type="ECO:0000313" key="12">
    <source>
        <dbReference type="Proteomes" id="UP000007151"/>
    </source>
</evidence>
<dbReference type="GO" id="GO:0005634">
    <property type="term" value="C:nucleus"/>
    <property type="evidence" value="ECO:0007669"/>
    <property type="project" value="UniProtKB-SubCell"/>
</dbReference>
<evidence type="ECO:0000256" key="1">
    <source>
        <dbReference type="ARBA" id="ARBA00004123"/>
    </source>
</evidence>
<evidence type="ECO:0000256" key="6">
    <source>
        <dbReference type="ARBA" id="ARBA00023242"/>
    </source>
</evidence>
<evidence type="ECO:0000259" key="9">
    <source>
        <dbReference type="PROSITE" id="PS50157"/>
    </source>
</evidence>
<feature type="domain" description="ZAD" evidence="10">
    <location>
        <begin position="35"/>
        <end position="109"/>
    </location>
</feature>
<dbReference type="InParanoid" id="A0A212F9X8"/>
<accession>A0A212F9X8</accession>
<feature type="domain" description="C2H2-type" evidence="9">
    <location>
        <begin position="319"/>
        <end position="346"/>
    </location>
</feature>
<dbReference type="FunCoup" id="A0A212F9X8">
    <property type="interactions" value="81"/>
</dbReference>
<keyword evidence="4 7" id="KW-0863">Zinc-finger</keyword>
<dbReference type="PROSITE" id="PS00028">
    <property type="entry name" value="ZINC_FINGER_C2H2_1"/>
    <property type="match status" value="4"/>
</dbReference>
<evidence type="ECO:0000256" key="2">
    <source>
        <dbReference type="ARBA" id="ARBA00022723"/>
    </source>
</evidence>
<feature type="binding site" evidence="8">
    <location>
        <position position="82"/>
    </location>
    <ligand>
        <name>Zn(2+)</name>
        <dbReference type="ChEBI" id="CHEBI:29105"/>
    </ligand>
</feature>
<dbReference type="GO" id="GO:0000981">
    <property type="term" value="F:DNA-binding transcription factor activity, RNA polymerase II-specific"/>
    <property type="evidence" value="ECO:0007669"/>
    <property type="project" value="TreeGrafter"/>
</dbReference>
<name>A0A212F9X8_DANPL</name>
<sequence length="438" mass="51317">MLPLFLLIHSMASRGRIFCRNTRPKKSFKIELGNATCRTCGCTGSLGSLFTDGRNHEKRSEELRIVTGLTIKYNDGLSQKICRRCYRFIKRSLRFRRVSKRTEKLRFGMRVKTENGPRLAMTTVVKTEPQSDNLQANDFGQMGFIDRYQNYNFPDLYDICKKEPEEVDPHNTTNDIVSFTCKTCGELFTSRNLYDSHRKTHNNLWVDENATPGIQKQIGANGMYKCHICGKEFRMRATYTSHLRFHTHYCVCEFYRYFRYNTISHIFITGSKSLSNYRQRWASPINSPRPSVQDCGKRCRNNNELQEHKRARHGLMKIHKCSHCEYSSATKEALTIHERHHTGERPYVCDHCGSSFFRRSTLVQHIAIHLPDKNFQCDMCPKWFKSKKFLQIHKHDAHTGKKYGYLCSVCNHRFEKPYIVRAHTRKVHGVPDEQTVDD</sequence>
<organism evidence="11 12">
    <name type="scientific">Danaus plexippus plexippus</name>
    <dbReference type="NCBI Taxonomy" id="278856"/>
    <lineage>
        <taxon>Eukaryota</taxon>
        <taxon>Metazoa</taxon>
        <taxon>Ecdysozoa</taxon>
        <taxon>Arthropoda</taxon>
        <taxon>Hexapoda</taxon>
        <taxon>Insecta</taxon>
        <taxon>Pterygota</taxon>
        <taxon>Neoptera</taxon>
        <taxon>Endopterygota</taxon>
        <taxon>Lepidoptera</taxon>
        <taxon>Glossata</taxon>
        <taxon>Ditrysia</taxon>
        <taxon>Papilionoidea</taxon>
        <taxon>Nymphalidae</taxon>
        <taxon>Danainae</taxon>
        <taxon>Danaini</taxon>
        <taxon>Danaina</taxon>
        <taxon>Danaus</taxon>
        <taxon>Danaus</taxon>
    </lineage>
</organism>
<dbReference type="eggNOG" id="KOG1721">
    <property type="taxonomic scope" value="Eukaryota"/>
</dbReference>
<dbReference type="AlphaFoldDB" id="A0A212F9X8"/>
<dbReference type="GO" id="GO:0008270">
    <property type="term" value="F:zinc ion binding"/>
    <property type="evidence" value="ECO:0007669"/>
    <property type="project" value="UniProtKB-UniRule"/>
</dbReference>
<feature type="domain" description="C2H2-type" evidence="9">
    <location>
        <begin position="224"/>
        <end position="247"/>
    </location>
</feature>
<evidence type="ECO:0000256" key="8">
    <source>
        <dbReference type="PROSITE-ProRule" id="PRU01263"/>
    </source>
</evidence>
<proteinExistence type="predicted"/>
<keyword evidence="12" id="KW-1185">Reference proteome</keyword>
<dbReference type="GO" id="GO:0005694">
    <property type="term" value="C:chromosome"/>
    <property type="evidence" value="ECO:0007669"/>
    <property type="project" value="UniProtKB-ARBA"/>
</dbReference>
<reference evidence="11 12" key="1">
    <citation type="journal article" date="2011" name="Cell">
        <title>The monarch butterfly genome yields insights into long-distance migration.</title>
        <authorList>
            <person name="Zhan S."/>
            <person name="Merlin C."/>
            <person name="Boore J.L."/>
            <person name="Reppert S.M."/>
        </authorList>
    </citation>
    <scope>NUCLEOTIDE SEQUENCE [LARGE SCALE GENOMIC DNA]</scope>
    <source>
        <strain evidence="11">F-2</strain>
    </source>
</reference>
<dbReference type="Proteomes" id="UP000007151">
    <property type="component" value="Unassembled WGS sequence"/>
</dbReference>
<dbReference type="GO" id="GO:0043565">
    <property type="term" value="F:sequence-specific DNA binding"/>
    <property type="evidence" value="ECO:0007669"/>
    <property type="project" value="UniProtKB-ARBA"/>
</dbReference>
<dbReference type="InterPro" id="IPR036236">
    <property type="entry name" value="Znf_C2H2_sf"/>
</dbReference>
<dbReference type="KEGG" id="dpl:KGM_215017"/>
<dbReference type="PROSITE" id="PS50157">
    <property type="entry name" value="ZINC_FINGER_C2H2_2"/>
    <property type="match status" value="6"/>
</dbReference>
<comment type="caution">
    <text evidence="11">The sequence shown here is derived from an EMBL/GenBank/DDBJ whole genome shotgun (WGS) entry which is preliminary data.</text>
</comment>
<protein>
    <submittedName>
        <fullName evidence="11">Zinc finger protein 235</fullName>
    </submittedName>
</protein>
<keyword evidence="6" id="KW-0539">Nucleus</keyword>
<dbReference type="SUPFAM" id="SSF57716">
    <property type="entry name" value="Glucocorticoid receptor-like (DNA-binding domain)"/>
    <property type="match status" value="1"/>
</dbReference>
<dbReference type="SMART" id="SM00355">
    <property type="entry name" value="ZnF_C2H2"/>
    <property type="match status" value="7"/>
</dbReference>
<evidence type="ECO:0000259" key="10">
    <source>
        <dbReference type="PROSITE" id="PS51915"/>
    </source>
</evidence>
<dbReference type="STRING" id="278856.A0A212F9X8"/>
<evidence type="ECO:0000313" key="11">
    <source>
        <dbReference type="EMBL" id="OWR50542.1"/>
    </source>
</evidence>
<feature type="domain" description="C2H2-type" evidence="9">
    <location>
        <begin position="179"/>
        <end position="203"/>
    </location>
</feature>
<feature type="domain" description="C2H2-type" evidence="9">
    <location>
        <begin position="375"/>
        <end position="403"/>
    </location>
</feature>
<feature type="domain" description="C2H2-type" evidence="9">
    <location>
        <begin position="405"/>
        <end position="433"/>
    </location>
</feature>